<organism evidence="1 2">
    <name type="scientific">Paraflavisolibacter caeni</name>
    <dbReference type="NCBI Taxonomy" id="2982496"/>
    <lineage>
        <taxon>Bacteria</taxon>
        <taxon>Pseudomonadati</taxon>
        <taxon>Bacteroidota</taxon>
        <taxon>Chitinophagia</taxon>
        <taxon>Chitinophagales</taxon>
        <taxon>Chitinophagaceae</taxon>
        <taxon>Paraflavisolibacter</taxon>
    </lineage>
</organism>
<dbReference type="RefSeq" id="WP_279296629.1">
    <property type="nucleotide sequence ID" value="NZ_JAOTIF010000004.1"/>
</dbReference>
<reference evidence="1" key="2">
    <citation type="submission" date="2023-04" db="EMBL/GenBank/DDBJ databases">
        <title>Paracnuella aquatica gen. nov., sp. nov., a member of the family Chitinophagaceae isolated from a hot spring.</title>
        <authorList>
            <person name="Wang C."/>
        </authorList>
    </citation>
    <scope>NUCLEOTIDE SEQUENCE</scope>
    <source>
        <strain evidence="1">LB-8</strain>
    </source>
</reference>
<protein>
    <submittedName>
        <fullName evidence="1">Uncharacterized protein</fullName>
    </submittedName>
</protein>
<evidence type="ECO:0000313" key="2">
    <source>
        <dbReference type="Proteomes" id="UP001155483"/>
    </source>
</evidence>
<keyword evidence="2" id="KW-1185">Reference proteome</keyword>
<dbReference type="EMBL" id="JAOTIF010000004">
    <property type="protein sequence ID" value="MCU7549187.1"/>
    <property type="molecule type" value="Genomic_DNA"/>
</dbReference>
<sequence length="181" mass="20344">MKAHRGMRPQDVLILLKIMAKGSQPWYSKELAMELFMSASEVTESLNRSMIVGLLDPSRKKVMVNAFVDFLIFGLRYVYPAQPGPVVKGVPTSHSAPVLSGFFKAEDKYVWPDAEGIERGQAIEPLYPTVTKAVKVDAILYDLLALTDVFRVGKTREIKVARELLQKLVYGYQKEIKSHEG</sequence>
<gene>
    <name evidence="1" type="ORF">OCK74_08675</name>
</gene>
<proteinExistence type="predicted"/>
<reference evidence="1" key="1">
    <citation type="submission" date="2022-09" db="EMBL/GenBank/DDBJ databases">
        <authorList>
            <person name="Yuan C."/>
            <person name="Ke Z."/>
        </authorList>
    </citation>
    <scope>NUCLEOTIDE SEQUENCE</scope>
    <source>
        <strain evidence="1">LB-8</strain>
    </source>
</reference>
<dbReference type="AlphaFoldDB" id="A0A9X3BH95"/>
<dbReference type="Proteomes" id="UP001155483">
    <property type="component" value="Unassembled WGS sequence"/>
</dbReference>
<evidence type="ECO:0000313" key="1">
    <source>
        <dbReference type="EMBL" id="MCU7549187.1"/>
    </source>
</evidence>
<name>A0A9X3BH95_9BACT</name>
<accession>A0A9X3BH95</accession>
<comment type="caution">
    <text evidence="1">The sequence shown here is derived from an EMBL/GenBank/DDBJ whole genome shotgun (WGS) entry which is preliminary data.</text>
</comment>